<feature type="transmembrane region" description="Helical" evidence="6">
    <location>
        <begin position="105"/>
        <end position="124"/>
    </location>
</feature>
<evidence type="ECO:0000259" key="7">
    <source>
        <dbReference type="PROSITE" id="PS50850"/>
    </source>
</evidence>
<dbReference type="InterPro" id="IPR020846">
    <property type="entry name" value="MFS_dom"/>
</dbReference>
<dbReference type="AlphaFoldDB" id="A0A1A9VEM9"/>
<evidence type="ECO:0000313" key="8">
    <source>
        <dbReference type="EnsemblMetazoa" id="GAUT034920-PA"/>
    </source>
</evidence>
<dbReference type="PROSITE" id="PS50850">
    <property type="entry name" value="MFS"/>
    <property type="match status" value="1"/>
</dbReference>
<evidence type="ECO:0000256" key="2">
    <source>
        <dbReference type="ARBA" id="ARBA00022448"/>
    </source>
</evidence>
<feature type="transmembrane region" description="Helical" evidence="6">
    <location>
        <begin position="26"/>
        <end position="52"/>
    </location>
</feature>
<comment type="subcellular location">
    <subcellularLocation>
        <location evidence="1">Membrane</location>
        <topology evidence="1">Multi-pass membrane protein</topology>
    </subcellularLocation>
</comment>
<keyword evidence="5 6" id="KW-0472">Membrane</keyword>
<feature type="transmembrane region" description="Helical" evidence="6">
    <location>
        <begin position="130"/>
        <end position="151"/>
    </location>
</feature>
<name>A0A1A9VEM9_GLOAU</name>
<dbReference type="VEuPathDB" id="VectorBase:GAUT034920"/>
<feature type="transmembrane region" description="Helical" evidence="6">
    <location>
        <begin position="204"/>
        <end position="223"/>
    </location>
</feature>
<feature type="transmembrane region" description="Helical" evidence="6">
    <location>
        <begin position="460"/>
        <end position="481"/>
    </location>
</feature>
<feature type="domain" description="Major facilitator superfamily (MFS) profile" evidence="7">
    <location>
        <begin position="39"/>
        <end position="485"/>
    </location>
</feature>
<feature type="transmembrane region" description="Helical" evidence="6">
    <location>
        <begin position="383"/>
        <end position="400"/>
    </location>
</feature>
<protein>
    <recommendedName>
        <fullName evidence="7">Major facilitator superfamily (MFS) profile domain-containing protein</fullName>
    </recommendedName>
</protein>
<reference evidence="8" key="1">
    <citation type="submission" date="2020-05" db="UniProtKB">
        <authorList>
            <consortium name="EnsemblMetazoa"/>
        </authorList>
    </citation>
    <scope>IDENTIFICATION</scope>
    <source>
        <strain evidence="8">TTRI</strain>
    </source>
</reference>
<dbReference type="Proteomes" id="UP000078200">
    <property type="component" value="Unassembled WGS sequence"/>
</dbReference>
<evidence type="ECO:0000256" key="1">
    <source>
        <dbReference type="ARBA" id="ARBA00004141"/>
    </source>
</evidence>
<dbReference type="EnsemblMetazoa" id="GAUT034920-RA">
    <property type="protein sequence ID" value="GAUT034920-PA"/>
    <property type="gene ID" value="GAUT034920"/>
</dbReference>
<dbReference type="Pfam" id="PF07690">
    <property type="entry name" value="MFS_1"/>
    <property type="match status" value="1"/>
</dbReference>
<dbReference type="STRING" id="7395.A0A1A9VEM9"/>
<dbReference type="InterPro" id="IPR036259">
    <property type="entry name" value="MFS_trans_sf"/>
</dbReference>
<keyword evidence="9" id="KW-1185">Reference proteome</keyword>
<keyword evidence="2" id="KW-0813">Transport</keyword>
<accession>A0A1A9VEM9</accession>
<dbReference type="InterPro" id="IPR011701">
    <property type="entry name" value="MFS"/>
</dbReference>
<dbReference type="GO" id="GO:0022857">
    <property type="term" value="F:transmembrane transporter activity"/>
    <property type="evidence" value="ECO:0007669"/>
    <property type="project" value="InterPro"/>
</dbReference>
<evidence type="ECO:0000256" key="4">
    <source>
        <dbReference type="ARBA" id="ARBA00022989"/>
    </source>
</evidence>
<feature type="transmembrane region" description="Helical" evidence="6">
    <location>
        <begin position="163"/>
        <end position="184"/>
    </location>
</feature>
<evidence type="ECO:0000313" key="9">
    <source>
        <dbReference type="Proteomes" id="UP000078200"/>
    </source>
</evidence>
<proteinExistence type="predicted"/>
<keyword evidence="3 6" id="KW-0812">Transmembrane</keyword>
<evidence type="ECO:0000256" key="5">
    <source>
        <dbReference type="ARBA" id="ARBA00023136"/>
    </source>
</evidence>
<dbReference type="PANTHER" id="PTHR23511">
    <property type="entry name" value="SYNAPTIC VESICLE GLYCOPROTEIN 2"/>
    <property type="match status" value="1"/>
</dbReference>
<feature type="transmembrane region" description="Helical" evidence="6">
    <location>
        <begin position="407"/>
        <end position="427"/>
    </location>
</feature>
<organism evidence="8 9">
    <name type="scientific">Glossina austeni</name>
    <name type="common">Savannah tsetse fly</name>
    <dbReference type="NCBI Taxonomy" id="7395"/>
    <lineage>
        <taxon>Eukaryota</taxon>
        <taxon>Metazoa</taxon>
        <taxon>Ecdysozoa</taxon>
        <taxon>Arthropoda</taxon>
        <taxon>Hexapoda</taxon>
        <taxon>Insecta</taxon>
        <taxon>Pterygota</taxon>
        <taxon>Neoptera</taxon>
        <taxon>Endopterygota</taxon>
        <taxon>Diptera</taxon>
        <taxon>Brachycera</taxon>
        <taxon>Muscomorpha</taxon>
        <taxon>Hippoboscoidea</taxon>
        <taxon>Glossinidae</taxon>
        <taxon>Glossina</taxon>
    </lineage>
</organism>
<evidence type="ECO:0000256" key="3">
    <source>
        <dbReference type="ARBA" id="ARBA00022692"/>
    </source>
</evidence>
<keyword evidence="4 6" id="KW-1133">Transmembrane helix</keyword>
<feature type="transmembrane region" description="Helical" evidence="6">
    <location>
        <begin position="433"/>
        <end position="453"/>
    </location>
</feature>
<dbReference type="Gene3D" id="1.20.1250.20">
    <property type="entry name" value="MFS general substrate transporter like domains"/>
    <property type="match status" value="1"/>
</dbReference>
<dbReference type="PANTHER" id="PTHR23511:SF36">
    <property type="entry name" value="EG:BACR7A4.13 PROTEIN-RELATED"/>
    <property type="match status" value="1"/>
</dbReference>
<sequence length="485" mass="54137">MTLKQATKNIVKIKEEEAEETDFETAIAIAGFGAFNILLLSAAALSIFATLFSATSMSFVIPTAECDLQLDLNQKGLLNAITYAGMITGTIPWGFAADTIGRKKVLIAGLLSNAVFVVCCSLSQNVTQLLTFKFFDGLAICGPYAVTLTYLSEFHGLKYRRRIVMIFGILTSIAVLILPIIAYAVLPYQLDLKTDYISIHSWNIFLLITAVVPLLGGVLHIFCPQSPKYLMSQGRNSEALKSIAIAYAINRRSTIESYPIKLLVDEAPERKIRMNPEYKQNLKTLSGKRKEAIIRFREKFDQLKPLFSKPYLPLALHVCFTIHQSIRLWMPQLFVTVEKYEQEHETMKDICDVLDVVKNKTEPEESSNCEEMYLTPESLRNNMIVAAVSVVAFFIAFLIVNETGLKCLTIIACLYLAAMGVSVNNLLTIEVQLFPTIIRAIVILMSMGFGRFGALLGNILFPYCVQINCLAPFLFTAIMVFESFA</sequence>
<dbReference type="SUPFAM" id="SSF103473">
    <property type="entry name" value="MFS general substrate transporter"/>
    <property type="match status" value="1"/>
</dbReference>
<evidence type="ECO:0000256" key="6">
    <source>
        <dbReference type="SAM" id="Phobius"/>
    </source>
</evidence>
<dbReference type="GO" id="GO:0016020">
    <property type="term" value="C:membrane"/>
    <property type="evidence" value="ECO:0007669"/>
    <property type="project" value="UniProtKB-SubCell"/>
</dbReference>